<proteinExistence type="inferred from homology"/>
<evidence type="ECO:0008006" key="14">
    <source>
        <dbReference type="Google" id="ProtNLM"/>
    </source>
</evidence>
<feature type="domain" description="Pyruvate phosphate dikinase AMP/ATP-binding" evidence="11">
    <location>
        <begin position="912"/>
        <end position="1116"/>
    </location>
</feature>
<evidence type="ECO:0000256" key="6">
    <source>
        <dbReference type="ARBA" id="ARBA00022741"/>
    </source>
</evidence>
<sequence length="1118" mass="119201">MAASAVCGRASLSGSTLRHAPTPAARIAVAARRGAPCAVSAAVALPVAGRVRFNESAAIVYKGVTDGSVAMVAAEYVDGTRTVTLRTAGILQPGTGDVLELHWGCVREGGGENADADAWSRPPLGAVLPLGTRDPTGDGIASRSAFAADGSMVLSFPPGVGDDVVRIVGIIVRNGTDWMEAEQGDLVVPVKTPSAAAVLKHLALGEVPGAGGAGSLFGRFSRINEKLTEAAATGPAGAGAVMATLRLSALRQLPWYAGGNYQGKDMAHMQQTVAARTALASATAADGMSRQLFRAALATLPRGGGNGDDIRLGILEIMREGGIKEGHRPGIEDPFLAQWHQKLHSNTTVDDVYICEAYLHFLEGPGRWEDFWTHLWTNHKLGREDLALMKAGWRTEGILGPGTHLPQLVNPIKHFYWILRTTHGGGNMDSAMDFARGHMPADIQAEIVDMLDNRDAPWVPNKIVELRERLSGTWRYGTETNRDVVLLDIAMEKFYRQKIEGMVTANLNPDQKLGLLEYAVRNTCVGGDFERMDAALAFLRRANSEECGLERWTLEWALVMDAALDSVSLAMEHHMDTLCALAQGPADVVGRAAGCDHRYLTNFGEEVVRGHSMFAVSKIHAEVMGAIRTAAGRSAWMVVSHGAPELNLFAGTVTVTSLADIQGQDFRSSPMVVMSARLGGLEDIPPGVTAVLTAAPVDLLSHIAIRCRQSGVLLAAMTEPGRWAELMAMAGVAVKLDVMGEEVVMKKSDLGVAASTTVAGPPTGKYIEELVMKLIPNANSPEWLVSPEAYAPGVVGNKSASLGTLGFSTTLSSYAMLSVSMVGEDLKVPGSCAIPFSGFDRALRADPTTLDKVALASAAVAIADDSGDFRLRRDALEVLRDVIVIQMKMPPELGPYLAAAAAAYGGSVTVPSLYAAVKRVWASKWNERAYLSRKASGVEEEELHMATLLMELVPAEMAFVLHTCNPLNGDQNEVFGEVCLGLGESLVGNEPGSAMSFTARKEKGFPSTIRSLPSKPVSHHPPGGKTTIIARSDSNGEDLEGFAGAGLYDSVTVDPTETRVIDYSKEWLVWDAVKRTALMAKLSELAVAIEEEMKAPQDIEGCIVGNTIYILQSRNQIF</sequence>
<keyword evidence="6" id="KW-0547">Nucleotide-binding</keyword>
<dbReference type="GO" id="GO:0005524">
    <property type="term" value="F:ATP binding"/>
    <property type="evidence" value="ECO:0007669"/>
    <property type="project" value="UniProtKB-KW"/>
</dbReference>
<dbReference type="GO" id="GO:0046872">
    <property type="term" value="F:metal ion binding"/>
    <property type="evidence" value="ECO:0007669"/>
    <property type="project" value="UniProtKB-KW"/>
</dbReference>
<evidence type="ECO:0000256" key="10">
    <source>
        <dbReference type="ARBA" id="ARBA00023277"/>
    </source>
</evidence>
<evidence type="ECO:0000259" key="12">
    <source>
        <dbReference type="Pfam" id="PF22973"/>
    </source>
</evidence>
<name>A0A7S0XCT9_9CHLO</name>
<dbReference type="InterPro" id="IPR054481">
    <property type="entry name" value="GWD1_pHisD"/>
</dbReference>
<gene>
    <name evidence="13" type="ORF">MANT1106_LOCUS16544</name>
</gene>
<evidence type="ECO:0000259" key="11">
    <source>
        <dbReference type="Pfam" id="PF01326"/>
    </source>
</evidence>
<protein>
    <recommendedName>
        <fullName evidence="14">Pyruvate phosphate dikinase AMP/ATP-binding domain-containing protein</fullName>
    </recommendedName>
</protein>
<accession>A0A7S0XCT9</accession>
<evidence type="ECO:0000256" key="4">
    <source>
        <dbReference type="ARBA" id="ARBA00022679"/>
    </source>
</evidence>
<evidence type="ECO:0000256" key="1">
    <source>
        <dbReference type="ARBA" id="ARBA00001946"/>
    </source>
</evidence>
<dbReference type="EMBL" id="HBFC01027495">
    <property type="protein sequence ID" value="CAD8714966.1"/>
    <property type="molecule type" value="Transcribed_RNA"/>
</dbReference>
<dbReference type="AlphaFoldDB" id="A0A7S0XCT9"/>
<evidence type="ECO:0000256" key="2">
    <source>
        <dbReference type="ARBA" id="ARBA00007837"/>
    </source>
</evidence>
<dbReference type="Gene3D" id="3.30.470.20">
    <property type="entry name" value="ATP-grasp fold, B domain"/>
    <property type="match status" value="1"/>
</dbReference>
<keyword evidence="8" id="KW-0067">ATP-binding</keyword>
<keyword evidence="4" id="KW-0808">Transferase</keyword>
<keyword evidence="7" id="KW-0418">Kinase</keyword>
<dbReference type="Pfam" id="PF22973">
    <property type="entry name" value="GWD1_pHisD"/>
    <property type="match status" value="1"/>
</dbReference>
<dbReference type="InterPro" id="IPR013815">
    <property type="entry name" value="ATP_grasp_subdomain_1"/>
</dbReference>
<keyword evidence="10" id="KW-0119">Carbohydrate metabolism</keyword>
<keyword evidence="9" id="KW-0460">Magnesium</keyword>
<evidence type="ECO:0000313" key="13">
    <source>
        <dbReference type="EMBL" id="CAD8714966.1"/>
    </source>
</evidence>
<evidence type="ECO:0000256" key="5">
    <source>
        <dbReference type="ARBA" id="ARBA00022723"/>
    </source>
</evidence>
<dbReference type="InterPro" id="IPR002192">
    <property type="entry name" value="PPDK_AMP/ATP-bd"/>
</dbReference>
<dbReference type="PANTHER" id="PTHR46999">
    <property type="entry name" value="ALPHA-GLUCAN WATER DIKINASE 1, CHLOROPLASTIC-RELATED"/>
    <property type="match status" value="1"/>
</dbReference>
<evidence type="ECO:0000256" key="3">
    <source>
        <dbReference type="ARBA" id="ARBA00011738"/>
    </source>
</evidence>
<dbReference type="PANTHER" id="PTHR46999:SF2">
    <property type="entry name" value="CARBOHYDRATE-BINDING MODULE FAMILY 45 PROTEIN"/>
    <property type="match status" value="1"/>
</dbReference>
<reference evidence="13" key="1">
    <citation type="submission" date="2021-01" db="EMBL/GenBank/DDBJ databases">
        <authorList>
            <person name="Corre E."/>
            <person name="Pelletier E."/>
            <person name="Niang G."/>
            <person name="Scheremetjew M."/>
            <person name="Finn R."/>
            <person name="Kale V."/>
            <person name="Holt S."/>
            <person name="Cochrane G."/>
            <person name="Meng A."/>
            <person name="Brown T."/>
            <person name="Cohen L."/>
        </authorList>
    </citation>
    <scope>NUCLEOTIDE SEQUENCE</scope>
    <source>
        <strain evidence="13">SL-175</strain>
    </source>
</reference>
<keyword evidence="5" id="KW-0479">Metal-binding</keyword>
<evidence type="ECO:0000256" key="8">
    <source>
        <dbReference type="ARBA" id="ARBA00022840"/>
    </source>
</evidence>
<comment type="subunit">
    <text evidence="3">Homodimer.</text>
</comment>
<evidence type="ECO:0000256" key="7">
    <source>
        <dbReference type="ARBA" id="ARBA00022777"/>
    </source>
</evidence>
<dbReference type="Gene3D" id="3.30.1490.20">
    <property type="entry name" value="ATP-grasp fold, A domain"/>
    <property type="match status" value="1"/>
</dbReference>
<evidence type="ECO:0000256" key="9">
    <source>
        <dbReference type="ARBA" id="ARBA00022842"/>
    </source>
</evidence>
<dbReference type="GO" id="GO:0016301">
    <property type="term" value="F:kinase activity"/>
    <property type="evidence" value="ECO:0007669"/>
    <property type="project" value="UniProtKB-KW"/>
</dbReference>
<organism evidence="13">
    <name type="scientific">Mantoniella antarctica</name>
    <dbReference type="NCBI Taxonomy" id="81844"/>
    <lineage>
        <taxon>Eukaryota</taxon>
        <taxon>Viridiplantae</taxon>
        <taxon>Chlorophyta</taxon>
        <taxon>Mamiellophyceae</taxon>
        <taxon>Mamiellales</taxon>
        <taxon>Mamiellaceae</taxon>
        <taxon>Mantoniella</taxon>
    </lineage>
</organism>
<comment type="cofactor">
    <cofactor evidence="1">
        <name>Mg(2+)</name>
        <dbReference type="ChEBI" id="CHEBI:18420"/>
    </cofactor>
</comment>
<dbReference type="Pfam" id="PF01326">
    <property type="entry name" value="PPDK_N"/>
    <property type="match status" value="1"/>
</dbReference>
<feature type="domain" description="Alpha-glucan water dikinase phosphohistidine-like" evidence="12">
    <location>
        <begin position="636"/>
        <end position="748"/>
    </location>
</feature>
<comment type="similarity">
    <text evidence="2">Belongs to the PEP-utilizing enzyme family.</text>
</comment>
<dbReference type="SUPFAM" id="SSF56059">
    <property type="entry name" value="Glutathione synthetase ATP-binding domain-like"/>
    <property type="match status" value="1"/>
</dbReference>